<evidence type="ECO:0000256" key="2">
    <source>
        <dbReference type="ARBA" id="ARBA00022692"/>
    </source>
</evidence>
<feature type="transmembrane region" description="Helical" evidence="6">
    <location>
        <begin position="46"/>
        <end position="62"/>
    </location>
</feature>
<feature type="compositionally biased region" description="Basic residues" evidence="5">
    <location>
        <begin position="1295"/>
        <end position="1311"/>
    </location>
</feature>
<feature type="compositionally biased region" description="Low complexity" evidence="5">
    <location>
        <begin position="387"/>
        <end position="423"/>
    </location>
</feature>
<evidence type="ECO:0000259" key="7">
    <source>
        <dbReference type="Pfam" id="PF13515"/>
    </source>
</evidence>
<evidence type="ECO:0000256" key="6">
    <source>
        <dbReference type="SAM" id="Phobius"/>
    </source>
</evidence>
<feature type="transmembrane region" description="Helical" evidence="6">
    <location>
        <begin position="96"/>
        <end position="116"/>
    </location>
</feature>
<feature type="transmembrane region" description="Helical" evidence="6">
    <location>
        <begin position="128"/>
        <end position="146"/>
    </location>
</feature>
<dbReference type="Proteomes" id="UP000272025">
    <property type="component" value="Unassembled WGS sequence"/>
</dbReference>
<feature type="transmembrane region" description="Helical" evidence="6">
    <location>
        <begin position="183"/>
        <end position="202"/>
    </location>
</feature>
<feature type="transmembrane region" description="Helical" evidence="6">
    <location>
        <begin position="867"/>
        <end position="885"/>
    </location>
</feature>
<gene>
    <name evidence="8" type="ORF">SODALDRAFT_272691</name>
</gene>
<protein>
    <recommendedName>
        <fullName evidence="7">Integral membrane bound transporter domain-containing protein</fullName>
    </recommendedName>
</protein>
<sequence length="1342" mass="149354">MASVRTPDRRRPSITSQRRSRWSQKLRSQCSAIWANLHRDHLWRRIVKFSIATTVALIVVVLPDAVALFGTTAFFALLTTVFAHPAQRMGLMVESLLLIFAGCILGTAWAIFGVWLSSLVLASNVSGAYAIRAVFLLCAVFQHGYLRSSSPRLIAYVLFHLLTSTAILLGPARAVTTSIITGIAYPVLIGSAATLLANLLVFPELSYTYLAQIAINTISETTLTLSRSTRWFLAPGDPCLGPSEGLGEESLTQNTLYQNPSRKRVDENARTGEYRWYRKPLALRNPFHAPGSTPALVTVPKGVTSLATLTDSKSILRSKLQRCKSGQSEINLEVSFGPLSPLSMKPITGKLMTGLVHNTITLIGSCENKFVMLRRNTDLRRDEASRSRGSSRSSRRSSSSSRSSRRSSSSSSSSSDNSRSSSDSTEDDDSEISIDTATATATATELVDPLLEVEMGNVEVFEAMISRIREPSTELVETIRRSAMVVTTALAYCYGLPKLHFGMPTPKRIPLEEMDIHIDAFLDALARFDRSSMAELERPAELEGSEMNLMPRMETFLVSSFLLGLRQSAVRLLQMLHYARELVEQRQRVRFWTQIHIPRLSGWRQWLSTGGEYDAMVLPQSMRRGARSPRGSLREKRETERRDAGLPSEAGRKKASPSAPNDEEKLAGGGSRDDGHPDAQAAERPVSSREKQAKRKRQRQRHASPQEGLRGALRHARMAAADMYESMQKSDDALYAMKLVVAFFLVSWPGLVPSWHDWYIEVRGVWAPLQLILVFEVAIGTSLFVFLLRMVGIAFGCLVGLLAWEIGRGHKVPLVIIMVLGIIPSIYVQIGTKYVKAGMVAINSIASVSLTMVFVNGRSVEIFWRRLVTFLIGCLVGLLVSLMLYPTRARHRLAESLSASITHITTMQTAVAVGVDKARAPDIRNQKLLRRFERARGKAQGALAAAETFLPFCLTEPRLKGSFRHLHPIYREMIYVLHHIVNRMDSMVQLRRVYGSSVLEELNPHVHAYRRALAASVTMALFSVNQALVTRMPLPQFIPSARLAMWRLVRRVREVLQLKAAEHGLAGDTTVGEGLTRYIERVRSEAGKRGALDERSARLVTHYKFLSWNANASGQMEIVEYLEELVELAKLLVGVNAFRSGMLERPTFHDYASLASGEMDEQKKRRKRRRKKKKRKKREEEEEEEEEQGNGPDGEGRRGEDWEDDNREVVVDDELARAEQGAVLGAAAAAIPLQEIDTGTSTGRQQSSRGGLGRIEGRLRRIATRDKKAQEWEHAVEGAEEESHPEVPISLQRVSSRRSARRASAGVRRRAQTLQDGDEGGRDAVGGLKGKGIDEEDDEAGH</sequence>
<feature type="compositionally biased region" description="Basic and acidic residues" evidence="5">
    <location>
        <begin position="632"/>
        <end position="644"/>
    </location>
</feature>
<keyword evidence="4 6" id="KW-0472">Membrane</keyword>
<feature type="transmembrane region" description="Helical" evidence="6">
    <location>
        <begin position="771"/>
        <end position="804"/>
    </location>
</feature>
<keyword evidence="9" id="KW-1185">Reference proteome</keyword>
<keyword evidence="3 6" id="KW-1133">Transmembrane helix</keyword>
<dbReference type="PANTHER" id="PTHR37994">
    <property type="entry name" value="ARAE_2_N DOMAIN-CONTAINING PROTEIN-RELATED"/>
    <property type="match status" value="1"/>
</dbReference>
<feature type="compositionally biased region" description="Basic residues" evidence="5">
    <location>
        <begin position="692"/>
        <end position="702"/>
    </location>
</feature>
<dbReference type="GeneID" id="39576328"/>
<dbReference type="PANTHER" id="PTHR37994:SF4">
    <property type="entry name" value="ER TRANSPORTER 6TM N-TERMINAL DOMAIN-CONTAINING PROTEIN-RELATED"/>
    <property type="match status" value="1"/>
</dbReference>
<dbReference type="GO" id="GO:0016020">
    <property type="term" value="C:membrane"/>
    <property type="evidence" value="ECO:0007669"/>
    <property type="project" value="UniProtKB-SubCell"/>
</dbReference>
<feature type="compositionally biased region" description="Low complexity" evidence="5">
    <location>
        <begin position="1235"/>
        <end position="1249"/>
    </location>
</feature>
<dbReference type="OrthoDB" id="68611at2759"/>
<evidence type="ECO:0000256" key="1">
    <source>
        <dbReference type="ARBA" id="ARBA00004141"/>
    </source>
</evidence>
<feature type="compositionally biased region" description="Basic and acidic residues" evidence="5">
    <location>
        <begin position="1255"/>
        <end position="1285"/>
    </location>
</feature>
<comment type="subcellular location">
    <subcellularLocation>
        <location evidence="1">Membrane</location>
        <topology evidence="1">Multi-pass membrane protein</topology>
    </subcellularLocation>
</comment>
<reference evidence="8 9" key="1">
    <citation type="journal article" date="2018" name="Mol. Ecol.">
        <title>The obligate alkalophilic soda-lake fungus Sodiomyces alkalinus has shifted to a protein diet.</title>
        <authorList>
            <person name="Grum-Grzhimaylo A.A."/>
            <person name="Falkoski D.L."/>
            <person name="van den Heuvel J."/>
            <person name="Valero-Jimenez C.A."/>
            <person name="Min B."/>
            <person name="Choi I.G."/>
            <person name="Lipzen A."/>
            <person name="Daum C.G."/>
            <person name="Aanen D.K."/>
            <person name="Tsang A."/>
            <person name="Henrissat B."/>
            <person name="Bilanenko E.N."/>
            <person name="de Vries R.P."/>
            <person name="van Kan J.A.L."/>
            <person name="Grigoriev I.V."/>
            <person name="Debets A.J.M."/>
        </authorList>
    </citation>
    <scope>NUCLEOTIDE SEQUENCE [LARGE SCALE GENOMIC DNA]</scope>
    <source>
        <strain evidence="8 9">F11</strain>
    </source>
</reference>
<keyword evidence="2 6" id="KW-0812">Transmembrane</keyword>
<dbReference type="EMBL" id="ML119052">
    <property type="protein sequence ID" value="ROT40724.1"/>
    <property type="molecule type" value="Genomic_DNA"/>
</dbReference>
<evidence type="ECO:0000313" key="8">
    <source>
        <dbReference type="EMBL" id="ROT40724.1"/>
    </source>
</evidence>
<feature type="region of interest" description="Disordered" evidence="5">
    <location>
        <begin position="1235"/>
        <end position="1342"/>
    </location>
</feature>
<feature type="compositionally biased region" description="Basic residues" evidence="5">
    <location>
        <begin position="1164"/>
        <end position="1177"/>
    </location>
</feature>
<feature type="transmembrane region" description="Helical" evidence="6">
    <location>
        <begin position="811"/>
        <end position="828"/>
    </location>
</feature>
<feature type="transmembrane region" description="Helical" evidence="6">
    <location>
        <begin position="68"/>
        <end position="84"/>
    </location>
</feature>
<dbReference type="RefSeq" id="XP_028468530.1">
    <property type="nucleotide sequence ID" value="XM_028607850.1"/>
</dbReference>
<feature type="domain" description="Integral membrane bound transporter" evidence="7">
    <location>
        <begin position="762"/>
        <end position="880"/>
    </location>
</feature>
<feature type="compositionally biased region" description="Basic and acidic residues" evidence="5">
    <location>
        <begin position="662"/>
        <end position="677"/>
    </location>
</feature>
<dbReference type="STRING" id="1314773.A0A3N2Q1T8"/>
<evidence type="ECO:0000256" key="5">
    <source>
        <dbReference type="SAM" id="MobiDB-lite"/>
    </source>
</evidence>
<name>A0A3N2Q1T8_SODAK</name>
<organism evidence="8 9">
    <name type="scientific">Sodiomyces alkalinus (strain CBS 110278 / VKM F-3762 / F11)</name>
    <name type="common">Alkaliphilic filamentous fungus</name>
    <dbReference type="NCBI Taxonomy" id="1314773"/>
    <lineage>
        <taxon>Eukaryota</taxon>
        <taxon>Fungi</taxon>
        <taxon>Dikarya</taxon>
        <taxon>Ascomycota</taxon>
        <taxon>Pezizomycotina</taxon>
        <taxon>Sordariomycetes</taxon>
        <taxon>Hypocreomycetidae</taxon>
        <taxon>Glomerellales</taxon>
        <taxon>Plectosphaerellaceae</taxon>
        <taxon>Sodiomyces</taxon>
    </lineage>
</organism>
<proteinExistence type="predicted"/>
<dbReference type="Pfam" id="PF13515">
    <property type="entry name" value="FUSC_2"/>
    <property type="match status" value="1"/>
</dbReference>
<feature type="transmembrane region" description="Helical" evidence="6">
    <location>
        <begin position="733"/>
        <end position="751"/>
    </location>
</feature>
<feature type="transmembrane region" description="Helical" evidence="6">
    <location>
        <begin position="153"/>
        <end position="171"/>
    </location>
</feature>
<evidence type="ECO:0000256" key="4">
    <source>
        <dbReference type="ARBA" id="ARBA00023136"/>
    </source>
</evidence>
<feature type="region of interest" description="Disordered" evidence="5">
    <location>
        <begin position="1157"/>
        <end position="1206"/>
    </location>
</feature>
<accession>A0A3N2Q1T8</accession>
<feature type="region of interest" description="Disordered" evidence="5">
    <location>
        <begin position="618"/>
        <end position="711"/>
    </location>
</feature>
<dbReference type="InterPro" id="IPR049453">
    <property type="entry name" value="Memb_transporter_dom"/>
</dbReference>
<evidence type="ECO:0000313" key="9">
    <source>
        <dbReference type="Proteomes" id="UP000272025"/>
    </source>
</evidence>
<feature type="region of interest" description="Disordered" evidence="5">
    <location>
        <begin position="380"/>
        <end position="434"/>
    </location>
</feature>
<evidence type="ECO:0000256" key="3">
    <source>
        <dbReference type="ARBA" id="ARBA00022989"/>
    </source>
</evidence>